<proteinExistence type="predicted"/>
<evidence type="ECO:0008006" key="4">
    <source>
        <dbReference type="Google" id="ProtNLM"/>
    </source>
</evidence>
<gene>
    <name evidence="2" type="ORF">CEP54_014866</name>
</gene>
<protein>
    <recommendedName>
        <fullName evidence="4">MADS-box domain-containing protein</fullName>
    </recommendedName>
</protein>
<evidence type="ECO:0000313" key="3">
    <source>
        <dbReference type="Proteomes" id="UP000288168"/>
    </source>
</evidence>
<accession>A0A428NT74</accession>
<organism evidence="2 3">
    <name type="scientific">Fusarium duplospermum</name>
    <dbReference type="NCBI Taxonomy" id="1325734"/>
    <lineage>
        <taxon>Eukaryota</taxon>
        <taxon>Fungi</taxon>
        <taxon>Dikarya</taxon>
        <taxon>Ascomycota</taxon>
        <taxon>Pezizomycotina</taxon>
        <taxon>Sordariomycetes</taxon>
        <taxon>Hypocreomycetidae</taxon>
        <taxon>Hypocreales</taxon>
        <taxon>Nectriaceae</taxon>
        <taxon>Fusarium</taxon>
        <taxon>Fusarium solani species complex</taxon>
    </lineage>
</organism>
<dbReference type="OrthoDB" id="5077730at2759"/>
<sequence>MRTRPWKEPRDKERSFKVRTEGLMRKCLDLTNLGVRVALYIEKDDNQNTICYQTHRGLEPAWGGPGPEPGSETLEPAVVAQFLECHPSSSIPDLDSLRLNLPKRTESPPMLLPMWEEDLAQIDGRGRGSVKSVDPAHLYREGAGASRKRPRPASPVDSDETPRKRERSTSVWFDE</sequence>
<feature type="region of interest" description="Disordered" evidence="1">
    <location>
        <begin position="126"/>
        <end position="175"/>
    </location>
</feature>
<evidence type="ECO:0000313" key="2">
    <source>
        <dbReference type="EMBL" id="RSL43996.1"/>
    </source>
</evidence>
<evidence type="ECO:0000256" key="1">
    <source>
        <dbReference type="SAM" id="MobiDB-lite"/>
    </source>
</evidence>
<keyword evidence="3" id="KW-1185">Reference proteome</keyword>
<dbReference type="EMBL" id="NKCI01000305">
    <property type="protein sequence ID" value="RSL43996.1"/>
    <property type="molecule type" value="Genomic_DNA"/>
</dbReference>
<comment type="caution">
    <text evidence="2">The sequence shown here is derived from an EMBL/GenBank/DDBJ whole genome shotgun (WGS) entry which is preliminary data.</text>
</comment>
<name>A0A428NT74_9HYPO</name>
<dbReference type="AlphaFoldDB" id="A0A428NT74"/>
<dbReference type="Proteomes" id="UP000288168">
    <property type="component" value="Unassembled WGS sequence"/>
</dbReference>
<reference evidence="2 3" key="1">
    <citation type="submission" date="2017-06" db="EMBL/GenBank/DDBJ databases">
        <title>Comparative genomic analysis of Ambrosia Fusariam Clade fungi.</title>
        <authorList>
            <person name="Stajich J.E."/>
            <person name="Carrillo J."/>
            <person name="Kijimoto T."/>
            <person name="Eskalen A."/>
            <person name="O'Donnell K."/>
            <person name="Kasson M."/>
        </authorList>
    </citation>
    <scope>NUCLEOTIDE SEQUENCE [LARGE SCALE GENOMIC DNA]</scope>
    <source>
        <strain evidence="2 3">NRRL62584</strain>
    </source>
</reference>